<dbReference type="Proteomes" id="UP000832011">
    <property type="component" value="Chromosome"/>
</dbReference>
<keyword evidence="1 2" id="KW-0378">Hydrolase</keyword>
<accession>A0ABY4E1F9</accession>
<evidence type="ECO:0000313" key="2">
    <source>
        <dbReference type="EMBL" id="UOO88620.1"/>
    </source>
</evidence>
<dbReference type="PANTHER" id="PTHR34990">
    <property type="entry name" value="UDP-2,3-DIACYLGLUCOSAMINE HYDROLASE-RELATED"/>
    <property type="match status" value="1"/>
</dbReference>
<dbReference type="InterPro" id="IPR029052">
    <property type="entry name" value="Metallo-depent_PP-like"/>
</dbReference>
<evidence type="ECO:0000313" key="3">
    <source>
        <dbReference type="Proteomes" id="UP000832011"/>
    </source>
</evidence>
<organism evidence="2 3">
    <name type="scientific">Vitreoscilla massiliensis</name>
    <dbReference type="NCBI Taxonomy" id="1689272"/>
    <lineage>
        <taxon>Bacteria</taxon>
        <taxon>Pseudomonadati</taxon>
        <taxon>Pseudomonadota</taxon>
        <taxon>Betaproteobacteria</taxon>
        <taxon>Neisseriales</taxon>
        <taxon>Neisseriaceae</taxon>
        <taxon>Vitreoscilla</taxon>
    </lineage>
</organism>
<gene>
    <name evidence="2" type="ORF">LVJ82_14275</name>
</gene>
<dbReference type="EC" id="3.6.1.54" evidence="2"/>
<dbReference type="InterPro" id="IPR043461">
    <property type="entry name" value="LpxH-like"/>
</dbReference>
<dbReference type="NCBIfam" id="NF003743">
    <property type="entry name" value="PRK05340.1"/>
    <property type="match status" value="1"/>
</dbReference>
<dbReference type="GO" id="GO:0016787">
    <property type="term" value="F:hydrolase activity"/>
    <property type="evidence" value="ECO:0007669"/>
    <property type="project" value="UniProtKB-KW"/>
</dbReference>
<reference evidence="2 3" key="1">
    <citation type="journal article" date="2022" name="Res Sq">
        <title>Evolution of multicellular longitudinally dividing oral cavity symbionts (Neisseriaceae).</title>
        <authorList>
            <person name="Nyongesa S."/>
            <person name="Weber P."/>
            <person name="Bernet E."/>
            <person name="Pullido F."/>
            <person name="Nieckarz M."/>
            <person name="Delaby M."/>
            <person name="Nieves C."/>
            <person name="Viehboeck T."/>
            <person name="Krause N."/>
            <person name="Rivera-Millot A."/>
            <person name="Nakamura A."/>
            <person name="Vischer N."/>
            <person name="VanNieuwenhze M."/>
            <person name="Brun Y."/>
            <person name="Cava F."/>
            <person name="Bulgheresi S."/>
            <person name="Veyrier F."/>
        </authorList>
    </citation>
    <scope>NUCLEOTIDE SEQUENCE [LARGE SCALE GENOMIC DNA]</scope>
    <source>
        <strain evidence="2 3">SN4</strain>
    </source>
</reference>
<protein>
    <submittedName>
        <fullName evidence="2">UDP-2,3-diacylglucosamine diphosphatase</fullName>
        <ecNumber evidence="2">3.6.1.54</ecNumber>
    </submittedName>
</protein>
<dbReference type="SUPFAM" id="SSF56300">
    <property type="entry name" value="Metallo-dependent phosphatases"/>
    <property type="match status" value="1"/>
</dbReference>
<evidence type="ECO:0000256" key="1">
    <source>
        <dbReference type="ARBA" id="ARBA00022801"/>
    </source>
</evidence>
<keyword evidence="3" id="KW-1185">Reference proteome</keyword>
<sequence length="254" mass="28758">MSGIHVLADTHLGADTPALNILLMQHLSEWMGKLDALYVLGNFFDVWLGDDIRHHVSEELTATLQAFSQHTPIYMQHGSHDFLLGEAFAARAGVTLLPEIATVTAYNQQLILLHGDVLYPHSEAEQAFRHRSRSAAWQTQQYQTPVPERKQYLAQQIWQQAHQPQAQQAIDESRLLALLDQHGSSHLLIHELPITVVHGHNPPALTGRFEHMWQGRQIQRIALPRWQGLNGGYWHFTDQGQGQWQGLGVKIHAS</sequence>
<name>A0ABY4E1F9_9NEIS</name>
<dbReference type="RefSeq" id="WP_058357692.1">
    <property type="nucleotide sequence ID" value="NZ_CABKVG010000010.1"/>
</dbReference>
<proteinExistence type="predicted"/>
<dbReference type="PANTHER" id="PTHR34990:SF1">
    <property type="entry name" value="UDP-2,3-DIACYLGLUCOSAMINE HYDROLASE"/>
    <property type="match status" value="1"/>
</dbReference>
<dbReference type="EMBL" id="CP091511">
    <property type="protein sequence ID" value="UOO88620.1"/>
    <property type="molecule type" value="Genomic_DNA"/>
</dbReference>
<dbReference type="Gene3D" id="3.60.21.10">
    <property type="match status" value="1"/>
</dbReference>